<accession>A0A0E9TLG8</accession>
<organism evidence="1">
    <name type="scientific">Anguilla anguilla</name>
    <name type="common">European freshwater eel</name>
    <name type="synonym">Muraena anguilla</name>
    <dbReference type="NCBI Taxonomy" id="7936"/>
    <lineage>
        <taxon>Eukaryota</taxon>
        <taxon>Metazoa</taxon>
        <taxon>Chordata</taxon>
        <taxon>Craniata</taxon>
        <taxon>Vertebrata</taxon>
        <taxon>Euteleostomi</taxon>
        <taxon>Actinopterygii</taxon>
        <taxon>Neopterygii</taxon>
        <taxon>Teleostei</taxon>
        <taxon>Anguilliformes</taxon>
        <taxon>Anguillidae</taxon>
        <taxon>Anguilla</taxon>
    </lineage>
</organism>
<dbReference type="AlphaFoldDB" id="A0A0E9TLG8"/>
<proteinExistence type="predicted"/>
<name>A0A0E9TLG8_ANGAN</name>
<reference evidence="1" key="2">
    <citation type="journal article" date="2015" name="Fish Shellfish Immunol.">
        <title>Early steps in the European eel (Anguilla anguilla)-Vibrio vulnificus interaction in the gills: Role of the RtxA13 toxin.</title>
        <authorList>
            <person name="Callol A."/>
            <person name="Pajuelo D."/>
            <person name="Ebbesson L."/>
            <person name="Teles M."/>
            <person name="MacKenzie S."/>
            <person name="Amaro C."/>
        </authorList>
    </citation>
    <scope>NUCLEOTIDE SEQUENCE</scope>
</reference>
<dbReference type="EMBL" id="GBXM01054872">
    <property type="protein sequence ID" value="JAH53705.1"/>
    <property type="molecule type" value="Transcribed_RNA"/>
</dbReference>
<sequence>MFLMNKVVGPPSFLFRS</sequence>
<protein>
    <submittedName>
        <fullName evidence="1">Uncharacterized protein</fullName>
    </submittedName>
</protein>
<evidence type="ECO:0000313" key="1">
    <source>
        <dbReference type="EMBL" id="JAH53705.1"/>
    </source>
</evidence>
<reference evidence="1" key="1">
    <citation type="submission" date="2014-11" db="EMBL/GenBank/DDBJ databases">
        <authorList>
            <person name="Amaro Gonzalez C."/>
        </authorList>
    </citation>
    <scope>NUCLEOTIDE SEQUENCE</scope>
</reference>